<dbReference type="AlphaFoldDB" id="A0A1W1W1M7"/>
<dbReference type="OrthoDB" id="862900at2"/>
<evidence type="ECO:0000313" key="2">
    <source>
        <dbReference type="Proteomes" id="UP000192266"/>
    </source>
</evidence>
<evidence type="ECO:0000313" key="1">
    <source>
        <dbReference type="EMBL" id="SMB99527.1"/>
    </source>
</evidence>
<gene>
    <name evidence="1" type="ORF">SAMN00120144_0242</name>
</gene>
<dbReference type="RefSeq" id="WP_084447295.1">
    <property type="nucleotide sequence ID" value="NZ_FWWW01000091.1"/>
</dbReference>
<protein>
    <submittedName>
        <fullName evidence="1">Uncharacterized protein</fullName>
    </submittedName>
</protein>
<dbReference type="EMBL" id="FWWW01000091">
    <property type="protein sequence ID" value="SMB99527.1"/>
    <property type="molecule type" value="Genomic_DNA"/>
</dbReference>
<organism evidence="1 2">
    <name type="scientific">Hymenobacter roseosalivarius DSM 11622</name>
    <dbReference type="NCBI Taxonomy" id="645990"/>
    <lineage>
        <taxon>Bacteria</taxon>
        <taxon>Pseudomonadati</taxon>
        <taxon>Bacteroidota</taxon>
        <taxon>Cytophagia</taxon>
        <taxon>Cytophagales</taxon>
        <taxon>Hymenobacteraceae</taxon>
        <taxon>Hymenobacter</taxon>
    </lineage>
</organism>
<reference evidence="1 2" key="1">
    <citation type="submission" date="2017-04" db="EMBL/GenBank/DDBJ databases">
        <authorList>
            <person name="Afonso C.L."/>
            <person name="Miller P.J."/>
            <person name="Scott M.A."/>
            <person name="Spackman E."/>
            <person name="Goraichik I."/>
            <person name="Dimitrov K.M."/>
            <person name="Suarez D.L."/>
            <person name="Swayne D.E."/>
        </authorList>
    </citation>
    <scope>NUCLEOTIDE SEQUENCE [LARGE SCALE GENOMIC DNA]</scope>
    <source>
        <strain evidence="1 2">DSM 11622</strain>
    </source>
</reference>
<accession>A0A1W1W1M7</accession>
<sequence>MIKSIVLRLREKQPLTSRAAWADVRGRTSHYYLPDVRAFRLNKYGMPSYSQLNASLSYPFRGWAKGLRGQLLYLYKASLGDTYGEARYVVNKVDMHQLNLIVNYDF</sequence>
<name>A0A1W1W1M7_9BACT</name>
<dbReference type="STRING" id="645990.SAMN00120144_0242"/>
<proteinExistence type="predicted"/>
<dbReference type="Proteomes" id="UP000192266">
    <property type="component" value="Unassembled WGS sequence"/>
</dbReference>
<keyword evidence="2" id="KW-1185">Reference proteome</keyword>